<keyword evidence="2" id="KW-1185">Reference proteome</keyword>
<evidence type="ECO:0000313" key="1">
    <source>
        <dbReference type="EMBL" id="MCB4822962.1"/>
    </source>
</evidence>
<evidence type="ECO:0000313" key="2">
    <source>
        <dbReference type="Proteomes" id="UP001139311"/>
    </source>
</evidence>
<name>A0A9X1IEJ6_9PROT</name>
<protein>
    <submittedName>
        <fullName evidence="1">Uncharacterized protein</fullName>
    </submittedName>
</protein>
<gene>
    <name evidence="1" type="ORF">LHA35_14590</name>
</gene>
<dbReference type="RefSeq" id="WP_226609017.1">
    <property type="nucleotide sequence ID" value="NZ_JAJAQI010000021.1"/>
</dbReference>
<proteinExistence type="predicted"/>
<dbReference type="EMBL" id="JAJAQI010000021">
    <property type="protein sequence ID" value="MCB4822962.1"/>
    <property type="molecule type" value="Genomic_DNA"/>
</dbReference>
<organism evidence="1 2">
    <name type="scientific">Roseicella aerolata</name>
    <dbReference type="NCBI Taxonomy" id="2883479"/>
    <lineage>
        <taxon>Bacteria</taxon>
        <taxon>Pseudomonadati</taxon>
        <taxon>Pseudomonadota</taxon>
        <taxon>Alphaproteobacteria</taxon>
        <taxon>Acetobacterales</taxon>
        <taxon>Roseomonadaceae</taxon>
        <taxon>Roseicella</taxon>
    </lineage>
</organism>
<comment type="caution">
    <text evidence="1">The sequence shown here is derived from an EMBL/GenBank/DDBJ whole genome shotgun (WGS) entry which is preliminary data.</text>
</comment>
<dbReference type="AlphaFoldDB" id="A0A9X1IEJ6"/>
<reference evidence="1" key="1">
    <citation type="submission" date="2021-10" db="EMBL/GenBank/DDBJ databases">
        <title>Roseicella aerolatum sp. nov., isolated from aerosols of e-waste dismantling site.</title>
        <authorList>
            <person name="Qin T."/>
        </authorList>
    </citation>
    <scope>NUCLEOTIDE SEQUENCE</scope>
    <source>
        <strain evidence="1">GB24</strain>
    </source>
</reference>
<dbReference type="Proteomes" id="UP001139311">
    <property type="component" value="Unassembled WGS sequence"/>
</dbReference>
<sequence length="69" mass="7237">MPKFIYSVPENKIDLISGGTAIVVNSTNKNAVVVGASHAASVTINGTKIDNKDFKGIIVIYDGEDEPCG</sequence>
<accession>A0A9X1IEJ6</accession>